<reference evidence="1 2" key="1">
    <citation type="journal article" date="2024" name="G3 (Bethesda)">
        <title>Genome assembly of Hibiscus sabdariffa L. provides insights into metabolisms of medicinal natural products.</title>
        <authorList>
            <person name="Kim T."/>
        </authorList>
    </citation>
    <scope>NUCLEOTIDE SEQUENCE [LARGE SCALE GENOMIC DNA]</scope>
    <source>
        <strain evidence="1">TK-2024</strain>
        <tissue evidence="1">Old leaves</tissue>
    </source>
</reference>
<organism evidence="1 2">
    <name type="scientific">Hibiscus sabdariffa</name>
    <name type="common">roselle</name>
    <dbReference type="NCBI Taxonomy" id="183260"/>
    <lineage>
        <taxon>Eukaryota</taxon>
        <taxon>Viridiplantae</taxon>
        <taxon>Streptophyta</taxon>
        <taxon>Embryophyta</taxon>
        <taxon>Tracheophyta</taxon>
        <taxon>Spermatophyta</taxon>
        <taxon>Magnoliopsida</taxon>
        <taxon>eudicotyledons</taxon>
        <taxon>Gunneridae</taxon>
        <taxon>Pentapetalae</taxon>
        <taxon>rosids</taxon>
        <taxon>malvids</taxon>
        <taxon>Malvales</taxon>
        <taxon>Malvaceae</taxon>
        <taxon>Malvoideae</taxon>
        <taxon>Hibiscus</taxon>
    </lineage>
</organism>
<comment type="caution">
    <text evidence="1">The sequence shown here is derived from an EMBL/GenBank/DDBJ whole genome shotgun (WGS) entry which is preliminary data.</text>
</comment>
<keyword evidence="2" id="KW-1185">Reference proteome</keyword>
<protein>
    <submittedName>
        <fullName evidence="1">Uncharacterized protein</fullName>
    </submittedName>
</protein>
<accession>A0ABR2RCG6</accession>
<sequence length="172" mass="19802">MASLIESIYSRSTKSRSSMNFWNIKYVESMMKASKVLGVPKVVEYLNRANKGINVAFTQVVEEEWRHCERVAMAKEAKLQWSNSNKEAEEAHVEAQRHKEIATKSAMETWKASEVEVHNFRSSREKAIEVLTQVHLCLAESKGFIDLCKRNIVYDVHRHWAQWTSEVGTSVA</sequence>
<evidence type="ECO:0000313" key="2">
    <source>
        <dbReference type="Proteomes" id="UP001396334"/>
    </source>
</evidence>
<name>A0ABR2RCG6_9ROSI</name>
<dbReference type="EMBL" id="JBBPBN010000024">
    <property type="protein sequence ID" value="KAK9010493.1"/>
    <property type="molecule type" value="Genomic_DNA"/>
</dbReference>
<gene>
    <name evidence="1" type="ORF">V6N11_037000</name>
</gene>
<proteinExistence type="predicted"/>
<evidence type="ECO:0000313" key="1">
    <source>
        <dbReference type="EMBL" id="KAK9010493.1"/>
    </source>
</evidence>
<dbReference type="Proteomes" id="UP001396334">
    <property type="component" value="Unassembled WGS sequence"/>
</dbReference>